<dbReference type="Proteomes" id="UP000244811">
    <property type="component" value="Chromosome 1"/>
</dbReference>
<feature type="signal peptide" evidence="2">
    <location>
        <begin position="1"/>
        <end position="18"/>
    </location>
</feature>
<gene>
    <name evidence="3" type="ORF">MACK_003377</name>
</gene>
<keyword evidence="2" id="KW-0732">Signal</keyword>
<evidence type="ECO:0000313" key="4">
    <source>
        <dbReference type="Proteomes" id="UP000244811"/>
    </source>
</evidence>
<dbReference type="EMBL" id="CP056069">
    <property type="protein sequence ID" value="UVC49539.1"/>
    <property type="molecule type" value="Genomic_DNA"/>
</dbReference>
<feature type="chain" id="PRO_5037679946" evidence="2">
    <location>
        <begin position="19"/>
        <end position="309"/>
    </location>
</feature>
<reference evidence="3" key="1">
    <citation type="submission" date="2022-07" db="EMBL/GenBank/DDBJ databases">
        <title>Evaluation of T. orientalis genome assembly methods using nanopore sequencing and analysis of variation between genomes.</title>
        <authorList>
            <person name="Yam J."/>
            <person name="Micallef M.L."/>
            <person name="Liu M."/>
            <person name="Djordjevic S.P."/>
            <person name="Bogema D.R."/>
            <person name="Jenkins C."/>
        </authorList>
    </citation>
    <scope>NUCLEOTIDE SEQUENCE</scope>
    <source>
        <strain evidence="3">Goon Nure</strain>
    </source>
</reference>
<dbReference type="AlphaFoldDB" id="A0A976SIK4"/>
<evidence type="ECO:0000256" key="2">
    <source>
        <dbReference type="SAM" id="SignalP"/>
    </source>
</evidence>
<protein>
    <submittedName>
        <fullName evidence="3">Uncharacterized protein</fullName>
    </submittedName>
</protein>
<keyword evidence="1" id="KW-1133">Transmembrane helix</keyword>
<evidence type="ECO:0000256" key="1">
    <source>
        <dbReference type="SAM" id="Phobius"/>
    </source>
</evidence>
<sequence length="309" mass="36299">MLSITLVLIISAAKLAQSSEELSEKTLNRANTESKYIARTTMISMFEETERYIRKLNEYIQTVETKKFKKKSKTYHDSFMKMYSIFINEAREIERRYLKIKEEAIDDDKVEKFEEQVKILDKAFTSASKAYTKSFRGINGSLTKLDATKIMYTDAEIFKTLGKVTIRSMNHLIAMEKLIEIVKSRADECGTISNRDVFYEETLKQLNEKKGKIEEILNEYPDSILKENEYDDMLVNYEKVKEHYKESIKTMEEFDKSLEEKYKSNKISYNSVLKKTIKLISKLPFRLSSFVTPRLIGMFIISFCVIFHM</sequence>
<proteinExistence type="predicted"/>
<name>A0A976SIK4_THEOR</name>
<evidence type="ECO:0000313" key="3">
    <source>
        <dbReference type="EMBL" id="UVC49539.1"/>
    </source>
</evidence>
<feature type="transmembrane region" description="Helical" evidence="1">
    <location>
        <begin position="287"/>
        <end position="307"/>
    </location>
</feature>
<accession>A0A976SIK4</accession>
<keyword evidence="1" id="KW-0812">Transmembrane</keyword>
<organism evidence="3 4">
    <name type="scientific">Theileria orientalis</name>
    <dbReference type="NCBI Taxonomy" id="68886"/>
    <lineage>
        <taxon>Eukaryota</taxon>
        <taxon>Sar</taxon>
        <taxon>Alveolata</taxon>
        <taxon>Apicomplexa</taxon>
        <taxon>Aconoidasida</taxon>
        <taxon>Piroplasmida</taxon>
        <taxon>Theileriidae</taxon>
        <taxon>Theileria</taxon>
    </lineage>
</organism>
<keyword evidence="1" id="KW-0472">Membrane</keyword>